<dbReference type="RefSeq" id="WP_178620758.1">
    <property type="nucleotide sequence ID" value="NZ_JACRSS010000001.1"/>
</dbReference>
<dbReference type="Pfam" id="PF04055">
    <property type="entry name" value="Radical_SAM"/>
    <property type="match status" value="1"/>
</dbReference>
<keyword evidence="3 12" id="KW-0963">Cytoplasm</keyword>
<feature type="binding site" evidence="12">
    <location>
        <begin position="158"/>
        <end position="159"/>
    </location>
    <ligand>
        <name>S-adenosyl-L-methionine</name>
        <dbReference type="ChEBI" id="CHEBI:59789"/>
    </ligand>
</feature>
<comment type="function">
    <text evidence="12">Specifically methylates position 2 of adenine 2503 in 23S rRNA and position 2 of adenine 37 in tRNAs.</text>
</comment>
<dbReference type="Proteomes" id="UP000617951">
    <property type="component" value="Unassembled WGS sequence"/>
</dbReference>
<dbReference type="InterPro" id="IPR048641">
    <property type="entry name" value="RlmN_N"/>
</dbReference>
<keyword evidence="7 12" id="KW-0949">S-adenosyl-L-methionine</keyword>
<comment type="miscellaneous">
    <text evidence="12">Reaction proceeds by a ping-pong mechanism involving intermediate methylation of a conserved cysteine residue.</text>
</comment>
<keyword evidence="5 12" id="KW-0489">Methyltransferase</keyword>
<evidence type="ECO:0000256" key="7">
    <source>
        <dbReference type="ARBA" id="ARBA00022691"/>
    </source>
</evidence>
<feature type="binding site" evidence="12">
    <location>
        <position position="116"/>
    </location>
    <ligand>
        <name>[4Fe-4S] cluster</name>
        <dbReference type="ChEBI" id="CHEBI:49883"/>
        <note>4Fe-4S-S-AdoMet</note>
    </ligand>
</feature>
<reference evidence="14" key="1">
    <citation type="submission" date="2020-08" db="EMBL/GenBank/DDBJ databases">
        <title>Genome public.</title>
        <authorList>
            <person name="Liu C."/>
            <person name="Sun Q."/>
        </authorList>
    </citation>
    <scope>NUCLEOTIDE SEQUENCE</scope>
    <source>
        <strain evidence="14">NSJ-63</strain>
    </source>
</reference>
<evidence type="ECO:0000256" key="10">
    <source>
        <dbReference type="ARBA" id="ARBA00023004"/>
    </source>
</evidence>
<dbReference type="SFLD" id="SFLDF00275">
    <property type="entry name" value="adenosine_C2_methyltransferase"/>
    <property type="match status" value="1"/>
</dbReference>
<evidence type="ECO:0000256" key="9">
    <source>
        <dbReference type="ARBA" id="ARBA00022723"/>
    </source>
</evidence>
<dbReference type="PANTHER" id="PTHR30544:SF5">
    <property type="entry name" value="RADICAL SAM CORE DOMAIN-CONTAINING PROTEIN"/>
    <property type="match status" value="1"/>
</dbReference>
<dbReference type="GO" id="GO:0051539">
    <property type="term" value="F:4 iron, 4 sulfur cluster binding"/>
    <property type="evidence" value="ECO:0007669"/>
    <property type="project" value="UniProtKB-UniRule"/>
</dbReference>
<organism evidence="14 15">
    <name type="scientific">Guopingia tenuis</name>
    <dbReference type="NCBI Taxonomy" id="2763656"/>
    <lineage>
        <taxon>Bacteria</taxon>
        <taxon>Bacillati</taxon>
        <taxon>Bacillota</taxon>
        <taxon>Clostridia</taxon>
        <taxon>Christensenellales</taxon>
        <taxon>Christensenellaceae</taxon>
        <taxon>Guopingia</taxon>
    </lineage>
</organism>
<dbReference type="InterPro" id="IPR007197">
    <property type="entry name" value="rSAM"/>
</dbReference>
<comment type="catalytic activity">
    <reaction evidence="12">
        <text>adenosine(2503) in 23S rRNA + 2 reduced [2Fe-2S]-[ferredoxin] + 2 S-adenosyl-L-methionine = 2-methyladenosine(2503) in 23S rRNA + 5'-deoxyadenosine + L-methionine + 2 oxidized [2Fe-2S]-[ferredoxin] + S-adenosyl-L-homocysteine</text>
        <dbReference type="Rhea" id="RHEA:42916"/>
        <dbReference type="Rhea" id="RHEA-COMP:10000"/>
        <dbReference type="Rhea" id="RHEA-COMP:10001"/>
        <dbReference type="Rhea" id="RHEA-COMP:10152"/>
        <dbReference type="Rhea" id="RHEA-COMP:10282"/>
        <dbReference type="ChEBI" id="CHEBI:17319"/>
        <dbReference type="ChEBI" id="CHEBI:33737"/>
        <dbReference type="ChEBI" id="CHEBI:33738"/>
        <dbReference type="ChEBI" id="CHEBI:57844"/>
        <dbReference type="ChEBI" id="CHEBI:57856"/>
        <dbReference type="ChEBI" id="CHEBI:59789"/>
        <dbReference type="ChEBI" id="CHEBI:74411"/>
        <dbReference type="ChEBI" id="CHEBI:74497"/>
        <dbReference type="EC" id="2.1.1.192"/>
    </reaction>
</comment>
<dbReference type="InterPro" id="IPR058240">
    <property type="entry name" value="rSAM_sf"/>
</dbReference>
<evidence type="ECO:0000256" key="8">
    <source>
        <dbReference type="ARBA" id="ARBA00022694"/>
    </source>
</evidence>
<dbReference type="SFLD" id="SFLDS00029">
    <property type="entry name" value="Radical_SAM"/>
    <property type="match status" value="1"/>
</dbReference>
<dbReference type="SFLD" id="SFLDG01062">
    <property type="entry name" value="methyltransferase_(Class_A)"/>
    <property type="match status" value="1"/>
</dbReference>
<keyword evidence="8 12" id="KW-0819">tRNA processing</keyword>
<dbReference type="EC" id="2.1.1.192" evidence="12"/>
<feature type="binding site" evidence="12">
    <location>
        <position position="289"/>
    </location>
    <ligand>
        <name>S-adenosyl-L-methionine</name>
        <dbReference type="ChEBI" id="CHEBI:59789"/>
    </ligand>
</feature>
<dbReference type="SUPFAM" id="SSF102114">
    <property type="entry name" value="Radical SAM enzymes"/>
    <property type="match status" value="1"/>
</dbReference>
<dbReference type="GO" id="GO:0002935">
    <property type="term" value="F:tRNA (adenine(37)-C2)-methyltransferase activity"/>
    <property type="evidence" value="ECO:0007669"/>
    <property type="project" value="UniProtKB-UniRule"/>
</dbReference>
<comment type="caution">
    <text evidence="12">Lacks conserved residue(s) required for the propagation of feature annotation.</text>
</comment>
<evidence type="ECO:0000256" key="3">
    <source>
        <dbReference type="ARBA" id="ARBA00022490"/>
    </source>
</evidence>
<keyword evidence="10 12" id="KW-0408">Iron</keyword>
<evidence type="ECO:0000313" key="15">
    <source>
        <dbReference type="Proteomes" id="UP000617951"/>
    </source>
</evidence>
<keyword evidence="12" id="KW-1015">Disulfide bond</keyword>
<feature type="domain" description="Radical SAM core" evidence="13">
    <location>
        <begin position="95"/>
        <end position="327"/>
    </location>
</feature>
<dbReference type="PIRSF" id="PIRSF006004">
    <property type="entry name" value="CHP00048"/>
    <property type="match status" value="1"/>
</dbReference>
<accession>A0A926DJ48</accession>
<dbReference type="Pfam" id="PF21016">
    <property type="entry name" value="RlmN_N"/>
    <property type="match status" value="1"/>
</dbReference>
<dbReference type="EMBL" id="JACRSS010000001">
    <property type="protein sequence ID" value="MBC8538035.1"/>
    <property type="molecule type" value="Genomic_DNA"/>
</dbReference>
<keyword evidence="2 12" id="KW-0004">4Fe-4S</keyword>
<comment type="subcellular location">
    <subcellularLocation>
        <location evidence="1 12">Cytoplasm</location>
    </subcellularLocation>
</comment>
<evidence type="ECO:0000256" key="5">
    <source>
        <dbReference type="ARBA" id="ARBA00022603"/>
    </source>
</evidence>
<dbReference type="InterPro" id="IPR004383">
    <property type="entry name" value="rRNA_lsu_MTrfase_RlmN/Cfr"/>
</dbReference>
<evidence type="ECO:0000313" key="14">
    <source>
        <dbReference type="EMBL" id="MBC8538035.1"/>
    </source>
</evidence>
<dbReference type="GO" id="GO:0046872">
    <property type="term" value="F:metal ion binding"/>
    <property type="evidence" value="ECO:0007669"/>
    <property type="project" value="UniProtKB-KW"/>
</dbReference>
<dbReference type="GO" id="GO:0070040">
    <property type="term" value="F:rRNA (adenine(2503)-C2-)-methyltransferase activity"/>
    <property type="evidence" value="ECO:0007669"/>
    <property type="project" value="UniProtKB-UniRule"/>
</dbReference>
<feature type="active site" description="Proton acceptor" evidence="12">
    <location>
        <position position="89"/>
    </location>
</feature>
<gene>
    <name evidence="12 14" type="primary">rlmN</name>
    <name evidence="14" type="ORF">H8693_03705</name>
</gene>
<sequence>MKPSLLDLSFDELKEVFEQMGEKPFRAGQVARWLTAHVPFSGMTNLSKELREKLAAAFREGYARVAEKQVSADGTEKYLLELEDGNLIESVVMTYEHGKTACISTQAGCAMGCAFCASTKGGLIRNLSAGEILSEVLLLNAQLGEGRQLTNLVLMGTGEPLENTENVLKFLRLVNSEQSLHISFRNISLSTCGVVPGIRRLTEENIPVTLCLSLHSAIEEKRREIMPIARRYSLSETLDALQAYHKKTGRRLIFEYILIRGWNDGPEDLAALEERLKPLSCHINLIPYNDAGRGSFQSPSKKEVYGFLAALERRGLSATVRRTLGQDIDGACGQLRARHMET</sequence>
<dbReference type="CDD" id="cd01335">
    <property type="entry name" value="Radical_SAM"/>
    <property type="match status" value="1"/>
</dbReference>
<dbReference type="InterPro" id="IPR027492">
    <property type="entry name" value="RNA_MTrfase_RlmN"/>
</dbReference>
<feature type="binding site" evidence="12">
    <location>
        <position position="190"/>
    </location>
    <ligand>
        <name>S-adenosyl-L-methionine</name>
        <dbReference type="ChEBI" id="CHEBI:59789"/>
    </ligand>
</feature>
<feature type="binding site" evidence="12">
    <location>
        <position position="109"/>
    </location>
    <ligand>
        <name>[4Fe-4S] cluster</name>
        <dbReference type="ChEBI" id="CHEBI:49883"/>
        <note>4Fe-4S-S-AdoMet</note>
    </ligand>
</feature>
<feature type="binding site" evidence="12">
    <location>
        <begin position="213"/>
        <end position="215"/>
    </location>
    <ligand>
        <name>S-adenosyl-L-methionine</name>
        <dbReference type="ChEBI" id="CHEBI:59789"/>
    </ligand>
</feature>
<dbReference type="GO" id="GO:0000049">
    <property type="term" value="F:tRNA binding"/>
    <property type="evidence" value="ECO:0007669"/>
    <property type="project" value="UniProtKB-UniRule"/>
</dbReference>
<dbReference type="AlphaFoldDB" id="A0A926DJ48"/>
<dbReference type="PROSITE" id="PS51918">
    <property type="entry name" value="RADICAL_SAM"/>
    <property type="match status" value="1"/>
</dbReference>
<dbReference type="FunFam" id="3.20.20.70:FF:000014">
    <property type="entry name" value="Probable dual-specificity RNA methyltransferase RlmN"/>
    <property type="match status" value="1"/>
</dbReference>
<dbReference type="InterPro" id="IPR013785">
    <property type="entry name" value="Aldolase_TIM"/>
</dbReference>
<comment type="similarity">
    <text evidence="12">Belongs to the radical SAM superfamily. RlmN family.</text>
</comment>
<evidence type="ECO:0000256" key="2">
    <source>
        <dbReference type="ARBA" id="ARBA00022485"/>
    </source>
</evidence>
<keyword evidence="11 12" id="KW-0411">Iron-sulfur</keyword>
<evidence type="ECO:0000256" key="4">
    <source>
        <dbReference type="ARBA" id="ARBA00022552"/>
    </source>
</evidence>
<dbReference type="HAMAP" id="MF_01849">
    <property type="entry name" value="RNA_methyltr_RlmN"/>
    <property type="match status" value="1"/>
</dbReference>
<dbReference type="GO" id="GO:0070475">
    <property type="term" value="P:rRNA base methylation"/>
    <property type="evidence" value="ECO:0007669"/>
    <property type="project" value="UniProtKB-UniRule"/>
</dbReference>
<name>A0A926DJ48_9FIRM</name>
<evidence type="ECO:0000256" key="6">
    <source>
        <dbReference type="ARBA" id="ARBA00022679"/>
    </source>
</evidence>
<evidence type="ECO:0000259" key="13">
    <source>
        <dbReference type="PROSITE" id="PS51918"/>
    </source>
</evidence>
<dbReference type="InterPro" id="IPR040072">
    <property type="entry name" value="Methyltransferase_A"/>
</dbReference>
<dbReference type="PANTHER" id="PTHR30544">
    <property type="entry name" value="23S RRNA METHYLTRANSFERASE"/>
    <property type="match status" value="1"/>
</dbReference>
<feature type="binding site" evidence="12">
    <location>
        <position position="113"/>
    </location>
    <ligand>
        <name>[4Fe-4S] cluster</name>
        <dbReference type="ChEBI" id="CHEBI:49883"/>
        <note>4Fe-4S-S-AdoMet</note>
    </ligand>
</feature>
<keyword evidence="15" id="KW-1185">Reference proteome</keyword>
<comment type="cofactor">
    <cofactor evidence="12">
        <name>[4Fe-4S] cluster</name>
        <dbReference type="ChEBI" id="CHEBI:49883"/>
    </cofactor>
    <text evidence="12">Binds 1 [4Fe-4S] cluster. The cluster is coordinated with 3 cysteines and an exchangeable S-adenosyl-L-methionine.</text>
</comment>
<comment type="catalytic activity">
    <reaction evidence="12">
        <text>adenosine(37) in tRNA + 2 reduced [2Fe-2S]-[ferredoxin] + 2 S-adenosyl-L-methionine = 2-methyladenosine(37) in tRNA + 5'-deoxyadenosine + L-methionine + 2 oxidized [2Fe-2S]-[ferredoxin] + S-adenosyl-L-homocysteine</text>
        <dbReference type="Rhea" id="RHEA:43332"/>
        <dbReference type="Rhea" id="RHEA-COMP:10000"/>
        <dbReference type="Rhea" id="RHEA-COMP:10001"/>
        <dbReference type="Rhea" id="RHEA-COMP:10162"/>
        <dbReference type="Rhea" id="RHEA-COMP:10485"/>
        <dbReference type="ChEBI" id="CHEBI:17319"/>
        <dbReference type="ChEBI" id="CHEBI:33737"/>
        <dbReference type="ChEBI" id="CHEBI:33738"/>
        <dbReference type="ChEBI" id="CHEBI:57844"/>
        <dbReference type="ChEBI" id="CHEBI:57856"/>
        <dbReference type="ChEBI" id="CHEBI:59789"/>
        <dbReference type="ChEBI" id="CHEBI:74411"/>
        <dbReference type="ChEBI" id="CHEBI:74497"/>
        <dbReference type="EC" id="2.1.1.192"/>
    </reaction>
</comment>
<evidence type="ECO:0000256" key="1">
    <source>
        <dbReference type="ARBA" id="ARBA00004496"/>
    </source>
</evidence>
<evidence type="ECO:0000256" key="12">
    <source>
        <dbReference type="HAMAP-Rule" id="MF_01849"/>
    </source>
</evidence>
<dbReference type="NCBIfam" id="TIGR00048">
    <property type="entry name" value="rRNA_mod_RlmN"/>
    <property type="match status" value="1"/>
</dbReference>
<proteinExistence type="inferred from homology"/>
<dbReference type="GO" id="GO:0019843">
    <property type="term" value="F:rRNA binding"/>
    <property type="evidence" value="ECO:0007669"/>
    <property type="project" value="UniProtKB-UniRule"/>
</dbReference>
<keyword evidence="9 12" id="KW-0479">Metal-binding</keyword>
<protein>
    <recommendedName>
        <fullName evidence="12">Probable dual-specificity RNA methyltransferase RlmN</fullName>
        <ecNumber evidence="12">2.1.1.192</ecNumber>
    </recommendedName>
    <alternativeName>
        <fullName evidence="12">23S rRNA (adenine(2503)-C(2))-methyltransferase</fullName>
    </alternativeName>
    <alternativeName>
        <fullName evidence="12">23S rRNA m2A2503 methyltransferase</fullName>
    </alternativeName>
    <alternativeName>
        <fullName evidence="12">Ribosomal RNA large subunit methyltransferase N</fullName>
    </alternativeName>
    <alternativeName>
        <fullName evidence="12">tRNA (adenine(37)-C(2))-methyltransferase</fullName>
    </alternativeName>
    <alternativeName>
        <fullName evidence="12">tRNA m2A37 methyltransferase</fullName>
    </alternativeName>
</protein>
<comment type="caution">
    <text evidence="14">The sequence shown here is derived from an EMBL/GenBank/DDBJ whole genome shotgun (WGS) entry which is preliminary data.</text>
</comment>
<keyword evidence="4 12" id="KW-0698">rRNA processing</keyword>
<feature type="active site" description="S-methylcysteine intermediate" evidence="12">
    <location>
        <position position="332"/>
    </location>
</feature>
<dbReference type="GO" id="GO:0005737">
    <property type="term" value="C:cytoplasm"/>
    <property type="evidence" value="ECO:0007669"/>
    <property type="project" value="UniProtKB-SubCell"/>
</dbReference>
<dbReference type="Gene3D" id="3.20.20.70">
    <property type="entry name" value="Aldolase class I"/>
    <property type="match status" value="1"/>
</dbReference>
<evidence type="ECO:0000256" key="11">
    <source>
        <dbReference type="ARBA" id="ARBA00023014"/>
    </source>
</evidence>
<dbReference type="GO" id="GO:0030488">
    <property type="term" value="P:tRNA methylation"/>
    <property type="evidence" value="ECO:0007669"/>
    <property type="project" value="UniProtKB-UniRule"/>
</dbReference>
<keyword evidence="6 12" id="KW-0808">Transferase</keyword>
<dbReference type="Gene3D" id="1.10.150.530">
    <property type="match status" value="1"/>
</dbReference>